<name>A0A2A2JXB2_9BILA</name>
<organism evidence="1 2">
    <name type="scientific">Diploscapter pachys</name>
    <dbReference type="NCBI Taxonomy" id="2018661"/>
    <lineage>
        <taxon>Eukaryota</taxon>
        <taxon>Metazoa</taxon>
        <taxon>Ecdysozoa</taxon>
        <taxon>Nematoda</taxon>
        <taxon>Chromadorea</taxon>
        <taxon>Rhabditida</taxon>
        <taxon>Rhabditina</taxon>
        <taxon>Rhabditomorpha</taxon>
        <taxon>Rhabditoidea</taxon>
        <taxon>Rhabditidae</taxon>
        <taxon>Diploscapter</taxon>
    </lineage>
</organism>
<reference evidence="1 2" key="1">
    <citation type="journal article" date="2017" name="Curr. Biol.">
        <title>Genome architecture and evolution of a unichromosomal asexual nematode.</title>
        <authorList>
            <person name="Fradin H."/>
            <person name="Zegar C."/>
            <person name="Gutwein M."/>
            <person name="Lucas J."/>
            <person name="Kovtun M."/>
            <person name="Corcoran D."/>
            <person name="Baugh L.R."/>
            <person name="Kiontke K."/>
            <person name="Gunsalus K."/>
            <person name="Fitch D.H."/>
            <person name="Piano F."/>
        </authorList>
    </citation>
    <scope>NUCLEOTIDE SEQUENCE [LARGE SCALE GENOMIC DNA]</scope>
    <source>
        <strain evidence="1">PF1309</strain>
    </source>
</reference>
<dbReference type="AlphaFoldDB" id="A0A2A2JXB2"/>
<dbReference type="Proteomes" id="UP000218231">
    <property type="component" value="Unassembled WGS sequence"/>
</dbReference>
<evidence type="ECO:0000313" key="2">
    <source>
        <dbReference type="Proteomes" id="UP000218231"/>
    </source>
</evidence>
<sequence length="255" mass="26631">MTATRSPSSSRTRPTARCSSCDLRTFVPDLLRTPTLAGSGLHALIGQLAGDGGRLAHHEQEIVPDIPLAGFLLVASQHLVVDGGGVEAEGVVPLGFMEAERDLHEVGERITGHFITVAVAAPVGFLRVALRDHHERDAEIVGEPPVIGGEVAGGEITLPMGSPDFDKLAVADVILAEWREVDRGLAACAMIAGAVGDGGRWNVVEGVNPDDLALLERITTFLVRSVEAVCVSGWCGEVRAGKPAIAVLGLGDFGD</sequence>
<accession>A0A2A2JXB2</accession>
<evidence type="ECO:0000313" key="1">
    <source>
        <dbReference type="EMBL" id="PAV66396.1"/>
    </source>
</evidence>
<comment type="caution">
    <text evidence="1">The sequence shown here is derived from an EMBL/GenBank/DDBJ whole genome shotgun (WGS) entry which is preliminary data.</text>
</comment>
<proteinExistence type="predicted"/>
<protein>
    <submittedName>
        <fullName evidence="1">Uncharacterized protein</fullName>
    </submittedName>
</protein>
<gene>
    <name evidence="1" type="ORF">WR25_15777</name>
</gene>
<keyword evidence="2" id="KW-1185">Reference proteome</keyword>
<dbReference type="EMBL" id="LIAE01010104">
    <property type="protein sequence ID" value="PAV66396.1"/>
    <property type="molecule type" value="Genomic_DNA"/>
</dbReference>